<comment type="caution">
    <text evidence="6">The sequence shown here is derived from an EMBL/GenBank/DDBJ whole genome shotgun (WGS) entry which is preliminary data.</text>
</comment>
<keyword evidence="4" id="KW-0539">Nucleus</keyword>
<feature type="compositionally biased region" description="Low complexity" evidence="5">
    <location>
        <begin position="764"/>
        <end position="780"/>
    </location>
</feature>
<organism evidence="6 7">
    <name type="scientific">Deinandra increscens subsp. villosa</name>
    <dbReference type="NCBI Taxonomy" id="3103831"/>
    <lineage>
        <taxon>Eukaryota</taxon>
        <taxon>Viridiplantae</taxon>
        <taxon>Streptophyta</taxon>
        <taxon>Embryophyta</taxon>
        <taxon>Tracheophyta</taxon>
        <taxon>Spermatophyta</taxon>
        <taxon>Magnoliopsida</taxon>
        <taxon>eudicotyledons</taxon>
        <taxon>Gunneridae</taxon>
        <taxon>Pentapetalae</taxon>
        <taxon>asterids</taxon>
        <taxon>campanulids</taxon>
        <taxon>Asterales</taxon>
        <taxon>Asteraceae</taxon>
        <taxon>Asteroideae</taxon>
        <taxon>Heliantheae alliance</taxon>
        <taxon>Madieae</taxon>
        <taxon>Madiinae</taxon>
        <taxon>Deinandra</taxon>
    </lineage>
</organism>
<evidence type="ECO:0000256" key="5">
    <source>
        <dbReference type="SAM" id="MobiDB-lite"/>
    </source>
</evidence>
<feature type="region of interest" description="Disordered" evidence="5">
    <location>
        <begin position="754"/>
        <end position="796"/>
    </location>
</feature>
<dbReference type="Proteomes" id="UP001408789">
    <property type="component" value="Unassembled WGS sequence"/>
</dbReference>
<dbReference type="InterPro" id="IPR039776">
    <property type="entry name" value="Pds5"/>
</dbReference>
<comment type="subcellular location">
    <subcellularLocation>
        <location evidence="1">Nucleus</location>
    </subcellularLocation>
</comment>
<evidence type="ECO:0000313" key="6">
    <source>
        <dbReference type="EMBL" id="KAK9059433.1"/>
    </source>
</evidence>
<feature type="region of interest" description="Disordered" evidence="5">
    <location>
        <begin position="44"/>
        <end position="185"/>
    </location>
</feature>
<gene>
    <name evidence="6" type="ORF">SSX86_022053</name>
</gene>
<proteinExistence type="predicted"/>
<evidence type="ECO:0000256" key="2">
    <source>
        <dbReference type="ARBA" id="ARBA00022763"/>
    </source>
</evidence>
<feature type="compositionally biased region" description="Basic and acidic residues" evidence="5">
    <location>
        <begin position="1"/>
        <end position="18"/>
    </location>
</feature>
<dbReference type="PANTHER" id="PTHR12663">
    <property type="entry name" value="ANDROGEN INDUCED INHIBITOR OF PROLIFERATION AS3 / PDS5-RELATED"/>
    <property type="match status" value="1"/>
</dbReference>
<dbReference type="GO" id="GO:0005634">
    <property type="term" value="C:nucleus"/>
    <property type="evidence" value="ECO:0007669"/>
    <property type="project" value="UniProtKB-SubCell"/>
</dbReference>
<keyword evidence="3" id="KW-0234">DNA repair</keyword>
<reference evidence="6 7" key="1">
    <citation type="submission" date="2024-04" db="EMBL/GenBank/DDBJ databases">
        <title>The reference genome of an endangered Asteraceae, Deinandra increscens subsp. villosa, native to the Central Coast of California.</title>
        <authorList>
            <person name="Guilliams M."/>
            <person name="Hasenstab-Lehman K."/>
            <person name="Meyer R."/>
            <person name="Mcevoy S."/>
        </authorList>
    </citation>
    <scope>NUCLEOTIDE SEQUENCE [LARGE SCALE GENOMIC DNA]</scope>
    <source>
        <tissue evidence="6">Leaf</tissue>
    </source>
</reference>
<evidence type="ECO:0000256" key="1">
    <source>
        <dbReference type="ARBA" id="ARBA00004123"/>
    </source>
</evidence>
<dbReference type="Gene3D" id="2.30.30.140">
    <property type="match status" value="1"/>
</dbReference>
<dbReference type="SUPFAM" id="SSF63748">
    <property type="entry name" value="Tudor/PWWP/MBT"/>
    <property type="match status" value="1"/>
</dbReference>
<feature type="region of interest" description="Disordered" evidence="5">
    <location>
        <begin position="1"/>
        <end position="26"/>
    </location>
</feature>
<dbReference type="GO" id="GO:0007064">
    <property type="term" value="P:mitotic sister chromatid cohesion"/>
    <property type="evidence" value="ECO:0007669"/>
    <property type="project" value="InterPro"/>
</dbReference>
<feature type="region of interest" description="Disordered" evidence="5">
    <location>
        <begin position="367"/>
        <end position="481"/>
    </location>
</feature>
<feature type="compositionally biased region" description="Basic and acidic residues" evidence="5">
    <location>
        <begin position="405"/>
        <end position="414"/>
    </location>
</feature>
<accession>A0AAP0CRW7</accession>
<protein>
    <recommendedName>
        <fullName evidence="8">Tudor domain-containing protein</fullName>
    </recommendedName>
</protein>
<feature type="compositionally biased region" description="Acidic residues" evidence="5">
    <location>
        <begin position="151"/>
        <end position="168"/>
    </location>
</feature>
<evidence type="ECO:0000256" key="3">
    <source>
        <dbReference type="ARBA" id="ARBA00023204"/>
    </source>
</evidence>
<feature type="compositionally biased region" description="Polar residues" evidence="5">
    <location>
        <begin position="59"/>
        <end position="72"/>
    </location>
</feature>
<evidence type="ECO:0008006" key="8">
    <source>
        <dbReference type="Google" id="ProtNLM"/>
    </source>
</evidence>
<evidence type="ECO:0000256" key="4">
    <source>
        <dbReference type="ARBA" id="ARBA00023242"/>
    </source>
</evidence>
<sequence length="849" mass="95064">MTSKADEMLEQQLKEAGKKLSRPSNSVDELLRVLDDSIDEAHQVAKEEACAEDVDPTVKNKSPKSVLSNRVNVTVMKDASVDQEPRKSEKDKSQEPISKEDTDDSHADKLVNEKSITEKTSKRSEKKADNDVKELENQKLGDNEVKKPENQNEEDNDVKEIENQNEADIDVKEPENKNEEDNDVKETENVSLLLLHMFKSFQQEAMVSKQQLAPQEDDTACLSKSGSLPGETRMKKVGLPKNKSLTQEDTPEAQNQAGKKMVISKEVKLPDTVNKSEDGVLCSDPDANLLKGSSKLTKRKLVDIMNQSEAKLLKKWSESTKQSVLPLNLAAKKSTLKKKVDVSGSDAKSLNMSVKKGEKSKITVEVEEEFNPDGKPLNLAASISTSKKKVEVSGSDVKSLKISVKKGEKSKIAVEEEEEYNSDSKRSGNGKNVAEKDQAKSLSGDDEMDTSSKSATKSAKGEGSSTKTLVTSAKRKHDTDKDEVTIKYDESLVGTKVKVWWPVDEMYYEGVVEKYYPDEKKHKISYVDGDTEVLSLKTQNWEILQEFSVRDYKGQNTKAQIEEASLEIHKEKKSKTHPSMSQEKIKDSANKFQKTMDTPSKYTLYTEEDMMTSFPAELRQKLFESVQVKPFNVRQAWSEVPLEEVLAVAPKKATLKELFLFTMLAGGALPANAVKIMNTIEEFIQTEMDDLANNIRVEEIVESDDKVIEVMGNEDAGVVKTSVTTCEADVNMDRSACKPSQIATDNLEHGLQFTLHGGMPISQPPQVEHPQHESQQQSQRQPHHQPFDVRHPSLPPCIEDVLHDHTHRLQKMENLIQWSVKLQIERARADGFPIPPLPSHSKDTLDPPL</sequence>
<dbReference type="GO" id="GO:0006281">
    <property type="term" value="P:DNA repair"/>
    <property type="evidence" value="ECO:0007669"/>
    <property type="project" value="UniProtKB-KW"/>
</dbReference>
<dbReference type="PANTHER" id="PTHR12663:SF3">
    <property type="entry name" value="SISTER CHROMATID COHESION PROTEIN PDS5 HOMOLOG C"/>
    <property type="match status" value="1"/>
</dbReference>
<feature type="compositionally biased region" description="Basic and acidic residues" evidence="5">
    <location>
        <begin position="79"/>
        <end position="150"/>
    </location>
</feature>
<feature type="compositionally biased region" description="Basic and acidic residues" evidence="5">
    <location>
        <begin position="169"/>
        <end position="185"/>
    </location>
</feature>
<keyword evidence="2" id="KW-0227">DNA damage</keyword>
<dbReference type="AlphaFoldDB" id="A0AAP0CRW7"/>
<dbReference type="EMBL" id="JBCNJP010000021">
    <property type="protein sequence ID" value="KAK9059433.1"/>
    <property type="molecule type" value="Genomic_DNA"/>
</dbReference>
<dbReference type="CDD" id="cd20404">
    <property type="entry name" value="Tudor_Agenet_AtEML-like"/>
    <property type="match status" value="1"/>
</dbReference>
<dbReference type="GO" id="GO:0000785">
    <property type="term" value="C:chromatin"/>
    <property type="evidence" value="ECO:0007669"/>
    <property type="project" value="TreeGrafter"/>
</dbReference>
<evidence type="ECO:0000313" key="7">
    <source>
        <dbReference type="Proteomes" id="UP001408789"/>
    </source>
</evidence>
<feature type="compositionally biased region" description="Polar residues" evidence="5">
    <location>
        <begin position="243"/>
        <end position="257"/>
    </location>
</feature>
<feature type="region of interest" description="Disordered" evidence="5">
    <location>
        <begin position="207"/>
        <end position="264"/>
    </location>
</feature>
<name>A0AAP0CRW7_9ASTR</name>
<feature type="compositionally biased region" description="Low complexity" evidence="5">
    <location>
        <begin position="451"/>
        <end position="465"/>
    </location>
</feature>
<keyword evidence="7" id="KW-1185">Reference proteome</keyword>